<comment type="caution">
    <text evidence="1">The sequence shown here is derived from an EMBL/GenBank/DDBJ whole genome shotgun (WGS) entry which is preliminary data.</text>
</comment>
<sequence length="95" mass="10608">MIDTTPDWEPVTQGEADELAPFTLDAKGLDDEAVYLLMTGHKDILRRAILVVAKAVGRMPTDDEILMVAREVVRWLNENRVPELHAASMAGKEIH</sequence>
<keyword evidence="2" id="KW-1185">Reference proteome</keyword>
<gene>
    <name evidence="1" type="ORF">GCM10007160_16810</name>
</gene>
<dbReference type="EMBL" id="BMXS01000006">
    <property type="protein sequence ID" value="GGX90008.1"/>
    <property type="molecule type" value="Genomic_DNA"/>
</dbReference>
<evidence type="ECO:0000313" key="2">
    <source>
        <dbReference type="Proteomes" id="UP000653056"/>
    </source>
</evidence>
<accession>A0ABQ2YN88</accession>
<proteinExistence type="predicted"/>
<reference evidence="2" key="1">
    <citation type="journal article" date="2019" name="Int. J. Syst. Evol. Microbiol.">
        <title>The Global Catalogue of Microorganisms (GCM) 10K type strain sequencing project: providing services to taxonomists for standard genome sequencing and annotation.</title>
        <authorList>
            <consortium name="The Broad Institute Genomics Platform"/>
            <consortium name="The Broad Institute Genome Sequencing Center for Infectious Disease"/>
            <person name="Wu L."/>
            <person name="Ma J."/>
        </authorList>
    </citation>
    <scope>NUCLEOTIDE SEQUENCE [LARGE SCALE GENOMIC DNA]</scope>
    <source>
        <strain evidence="2">KCTC 22228</strain>
    </source>
</reference>
<dbReference type="Proteomes" id="UP000653056">
    <property type="component" value="Unassembled WGS sequence"/>
</dbReference>
<organism evidence="1 2">
    <name type="scientific">Litchfieldella qijiaojingensis</name>
    <dbReference type="NCBI Taxonomy" id="980347"/>
    <lineage>
        <taxon>Bacteria</taxon>
        <taxon>Pseudomonadati</taxon>
        <taxon>Pseudomonadota</taxon>
        <taxon>Gammaproteobacteria</taxon>
        <taxon>Oceanospirillales</taxon>
        <taxon>Halomonadaceae</taxon>
        <taxon>Litchfieldella</taxon>
    </lineage>
</organism>
<protein>
    <submittedName>
        <fullName evidence="1">Uncharacterized protein</fullName>
    </submittedName>
</protein>
<name>A0ABQ2YN88_9GAMM</name>
<dbReference type="RefSeq" id="WP_189468107.1">
    <property type="nucleotide sequence ID" value="NZ_BMXS01000006.1"/>
</dbReference>
<evidence type="ECO:0000313" key="1">
    <source>
        <dbReference type="EMBL" id="GGX90008.1"/>
    </source>
</evidence>